<evidence type="ECO:0000256" key="1">
    <source>
        <dbReference type="SAM" id="SignalP"/>
    </source>
</evidence>
<dbReference type="Pfam" id="PF11845">
    <property type="entry name" value="Tll0287-like"/>
    <property type="match status" value="1"/>
</dbReference>
<organism evidence="4 5">
    <name type="scientific">Bathymodiolus azoricus thioautotrophic gill symbiont</name>
    <dbReference type="NCBI Taxonomy" id="235205"/>
    <lineage>
        <taxon>Bacteria</taxon>
        <taxon>Pseudomonadati</taxon>
        <taxon>Pseudomonadota</taxon>
        <taxon>Gammaproteobacteria</taxon>
        <taxon>sulfur-oxidizing symbionts</taxon>
    </lineage>
</organism>
<sequence>MKKITITLIGITLLSAASYADHHETVDIPLLKSEAMSIIKKFGGTLKPQLKSALKSGGAVNAVSVCAVVAPKIAKQINNENKDWSVRRISLKNRNPNMVLDAWESAKLKEFDQRVANGEKANKMFAAEVVDGKFRFLKAQGTAKVCLACHGKNISAEVKKKIQMHYPHDKATGYSLGQVRGAFSLSKTLK</sequence>
<evidence type="ECO:0000313" key="4">
    <source>
        <dbReference type="EMBL" id="SEH83280.1"/>
    </source>
</evidence>
<dbReference type="STRING" id="235205.BAZSYMB_SCAFFOLD00002_94"/>
<feature type="domain" description="Tll0287-like" evidence="2">
    <location>
        <begin position="47"/>
        <end position="186"/>
    </location>
</feature>
<evidence type="ECO:0000259" key="2">
    <source>
        <dbReference type="Pfam" id="PF11845"/>
    </source>
</evidence>
<feature type="signal peptide" evidence="1">
    <location>
        <begin position="1"/>
        <end position="20"/>
    </location>
</feature>
<reference evidence="4" key="1">
    <citation type="submission" date="2016-06" db="EMBL/GenBank/DDBJ databases">
        <authorList>
            <person name="Olsen C.W."/>
            <person name="Carey S."/>
            <person name="Hinshaw L."/>
            <person name="Karasin A.I."/>
        </authorList>
    </citation>
    <scope>NUCLEOTIDE SEQUENCE [LARGE SCALE GENOMIC DNA]</scope>
    <source>
        <strain evidence="3">BazSymA</strain>
        <strain evidence="4">BazSymB</strain>
    </source>
</reference>
<accession>A0A1H6L4P5</accession>
<dbReference type="InterPro" id="IPR021796">
    <property type="entry name" value="Tll0287-like_dom"/>
</dbReference>
<dbReference type="EMBL" id="CDSC02000248">
    <property type="protein sequence ID" value="SEH83097.1"/>
    <property type="molecule type" value="Genomic_DNA"/>
</dbReference>
<keyword evidence="1" id="KW-0732">Signal</keyword>
<feature type="chain" id="PRO_5014063580" evidence="1">
    <location>
        <begin position="21"/>
        <end position="190"/>
    </location>
</feature>
<dbReference type="EMBL" id="CVUD02000163">
    <property type="protein sequence ID" value="SEH83280.1"/>
    <property type="molecule type" value="Genomic_DNA"/>
</dbReference>
<proteinExistence type="predicted"/>
<name>A0A1H6L4P5_9GAMM</name>
<dbReference type="AlphaFoldDB" id="A0A1H6L4P5"/>
<protein>
    <submittedName>
        <fullName evidence="4">Cytochrome c family protein</fullName>
    </submittedName>
</protein>
<dbReference type="Proteomes" id="UP000198988">
    <property type="component" value="Unassembled WGS sequence"/>
</dbReference>
<evidence type="ECO:0000313" key="5">
    <source>
        <dbReference type="Proteomes" id="UP000198559"/>
    </source>
</evidence>
<evidence type="ECO:0000313" key="6">
    <source>
        <dbReference type="Proteomes" id="UP000198988"/>
    </source>
</evidence>
<reference evidence="5 6" key="2">
    <citation type="submission" date="2016-06" db="EMBL/GenBank/DDBJ databases">
        <authorList>
            <person name="Petersen J."/>
            <person name="Sayavedra L."/>
        </authorList>
    </citation>
    <scope>NUCLEOTIDE SEQUENCE [LARGE SCALE GENOMIC DNA]</scope>
    <source>
        <strain evidence="6">BazSymA</strain>
        <strain evidence="5">BazSymB</strain>
    </source>
</reference>
<dbReference type="OrthoDB" id="9797588at2"/>
<evidence type="ECO:0000313" key="3">
    <source>
        <dbReference type="EMBL" id="SEH83097.1"/>
    </source>
</evidence>
<dbReference type="RefSeq" id="WP_090716147.1">
    <property type="nucleotide sequence ID" value="NZ_CAESAP020000268.1"/>
</dbReference>
<gene>
    <name evidence="3" type="ORF">BAZSYMA_ACONTIG157753_0</name>
    <name evidence="4" type="ORF">BAZSYMB_SCAFFOLD00002_94</name>
</gene>
<dbReference type="Proteomes" id="UP000198559">
    <property type="component" value="Unassembled WGS sequence"/>
</dbReference>